<organism evidence="1 2">
    <name type="scientific">Cajanus cajan</name>
    <name type="common">Pigeon pea</name>
    <name type="synonym">Cajanus indicus</name>
    <dbReference type="NCBI Taxonomy" id="3821"/>
    <lineage>
        <taxon>Eukaryota</taxon>
        <taxon>Viridiplantae</taxon>
        <taxon>Streptophyta</taxon>
        <taxon>Embryophyta</taxon>
        <taxon>Tracheophyta</taxon>
        <taxon>Spermatophyta</taxon>
        <taxon>Magnoliopsida</taxon>
        <taxon>eudicotyledons</taxon>
        <taxon>Gunneridae</taxon>
        <taxon>Pentapetalae</taxon>
        <taxon>rosids</taxon>
        <taxon>fabids</taxon>
        <taxon>Fabales</taxon>
        <taxon>Fabaceae</taxon>
        <taxon>Papilionoideae</taxon>
        <taxon>50 kb inversion clade</taxon>
        <taxon>NPAAA clade</taxon>
        <taxon>indigoferoid/millettioid clade</taxon>
        <taxon>Phaseoleae</taxon>
        <taxon>Cajanus</taxon>
    </lineage>
</organism>
<gene>
    <name evidence="1" type="ORF">KK1_034079</name>
</gene>
<dbReference type="AlphaFoldDB" id="A0A151RPF6"/>
<dbReference type="Gramene" id="C.cajan_31539.t">
    <property type="protein sequence ID" value="C.cajan_31539.t"/>
    <property type="gene ID" value="C.cajan_31539"/>
</dbReference>
<dbReference type="EMBL" id="KQ483626">
    <property type="protein sequence ID" value="KYP44444.1"/>
    <property type="molecule type" value="Genomic_DNA"/>
</dbReference>
<feature type="non-terminal residue" evidence="1">
    <location>
        <position position="1"/>
    </location>
</feature>
<dbReference type="PANTHER" id="PTHR11439:SF483">
    <property type="entry name" value="PEPTIDE SYNTHASE GLIP-LIKE, PUTATIVE (AFU_ORTHOLOGUE AFUA_3G12920)-RELATED"/>
    <property type="match status" value="1"/>
</dbReference>
<sequence length="246" mass="27958">CNISIPNKSAFDFYSSCCVGKSHHLPSNTSTSIYHNPFELVYSDISTPMISDNKLSKVGIHFVHDPTLYHSIVGALQYVAIKCIMYYLKGTIHYGESPFSLSVFCDVDYAFDLDNKRSTLRVVVYLCPNIISWWSHKQIDVARSTTESKYHSLAQATFEVLCVQTLFKKLVVHIFHPVILCDNQSTMSLSHNPFCIPRPSIWRLIFSSFGKSSCKTTLYYTCSCSRSCMVLNAYGNDGWVIWLLLI</sequence>
<dbReference type="Proteomes" id="UP000075243">
    <property type="component" value="Unassembled WGS sequence"/>
</dbReference>
<dbReference type="PANTHER" id="PTHR11439">
    <property type="entry name" value="GAG-POL-RELATED RETROTRANSPOSON"/>
    <property type="match status" value="1"/>
</dbReference>
<name>A0A151RPF6_CAJCA</name>
<reference evidence="1" key="1">
    <citation type="journal article" date="2012" name="Nat. Biotechnol.">
        <title>Draft genome sequence of pigeonpea (Cajanus cajan), an orphan legume crop of resource-poor farmers.</title>
        <authorList>
            <person name="Varshney R.K."/>
            <person name="Chen W."/>
            <person name="Li Y."/>
            <person name="Bharti A.K."/>
            <person name="Saxena R.K."/>
            <person name="Schlueter J.A."/>
            <person name="Donoghue M.T."/>
            <person name="Azam S."/>
            <person name="Fan G."/>
            <person name="Whaley A.M."/>
            <person name="Farmer A.D."/>
            <person name="Sheridan J."/>
            <person name="Iwata A."/>
            <person name="Tuteja R."/>
            <person name="Penmetsa R.V."/>
            <person name="Wu W."/>
            <person name="Upadhyaya H.D."/>
            <person name="Yang S.P."/>
            <person name="Shah T."/>
            <person name="Saxena K.B."/>
            <person name="Michael T."/>
            <person name="McCombie W.R."/>
            <person name="Yang B."/>
            <person name="Zhang G."/>
            <person name="Yang H."/>
            <person name="Wang J."/>
            <person name="Spillane C."/>
            <person name="Cook D.R."/>
            <person name="May G.D."/>
            <person name="Xu X."/>
            <person name="Jackson S.A."/>
        </authorList>
    </citation>
    <scope>NUCLEOTIDE SEQUENCE [LARGE SCALE GENOMIC DNA]</scope>
</reference>
<protein>
    <submittedName>
        <fullName evidence="1">Retrovirus-related Pol polyprotein from transposon TNT 1-94</fullName>
    </submittedName>
</protein>
<evidence type="ECO:0000313" key="2">
    <source>
        <dbReference type="Proteomes" id="UP000075243"/>
    </source>
</evidence>
<dbReference type="CDD" id="cd09272">
    <property type="entry name" value="RNase_HI_RT_Ty1"/>
    <property type="match status" value="1"/>
</dbReference>
<keyword evidence="2" id="KW-1185">Reference proteome</keyword>
<proteinExistence type="predicted"/>
<evidence type="ECO:0000313" key="1">
    <source>
        <dbReference type="EMBL" id="KYP44444.1"/>
    </source>
</evidence>
<accession>A0A151RPF6</accession>